<dbReference type="SUPFAM" id="SSF55729">
    <property type="entry name" value="Acyl-CoA N-acyltransferases (Nat)"/>
    <property type="match status" value="1"/>
</dbReference>
<dbReference type="EMBL" id="JRZE01000008">
    <property type="protein sequence ID" value="KHF42192.1"/>
    <property type="molecule type" value="Genomic_DNA"/>
</dbReference>
<protein>
    <submittedName>
        <fullName evidence="3">Acetyltransferase</fullName>
    </submittedName>
</protein>
<evidence type="ECO:0000313" key="4">
    <source>
        <dbReference type="Proteomes" id="UP000030848"/>
    </source>
</evidence>
<sequence>MGITDSLPVTHDGVLLRPLAEIDAEAYAAGTKDPTVRRYAHLPLPEYTPETVRDLARGEVRKGLESGRLAVLSILDATTEAFFGSLVLFDVTEHEAEVGFWLSPHARGHGVARRALAAATRLARRLGLRSLTARTDPENTASRRTLEAAGFHPEGEPQRSTTPSGAHVTTQHYRLPLE</sequence>
<dbReference type="OMA" id="HLPLTHY"/>
<accession>A0A837D3Q2</accession>
<name>A0A837D3Q2_9PSEU</name>
<feature type="domain" description="N-acetyltransferase" evidence="2">
    <location>
        <begin position="14"/>
        <end position="178"/>
    </location>
</feature>
<organism evidence="3 4">
    <name type="scientific">Saccharomonospora viridis</name>
    <dbReference type="NCBI Taxonomy" id="1852"/>
    <lineage>
        <taxon>Bacteria</taxon>
        <taxon>Bacillati</taxon>
        <taxon>Actinomycetota</taxon>
        <taxon>Actinomycetes</taxon>
        <taxon>Pseudonocardiales</taxon>
        <taxon>Pseudonocardiaceae</taxon>
        <taxon>Saccharomonospora</taxon>
    </lineage>
</organism>
<dbReference type="PANTHER" id="PTHR43792">
    <property type="entry name" value="GNAT FAMILY, PUTATIVE (AFU_ORTHOLOGUE AFUA_3G00765)-RELATED-RELATED"/>
    <property type="match status" value="1"/>
</dbReference>
<dbReference type="PROSITE" id="PS51186">
    <property type="entry name" value="GNAT"/>
    <property type="match status" value="1"/>
</dbReference>
<comment type="caution">
    <text evidence="3">The sequence shown here is derived from an EMBL/GenBank/DDBJ whole genome shotgun (WGS) entry which is preliminary data.</text>
</comment>
<evidence type="ECO:0000259" key="2">
    <source>
        <dbReference type="PROSITE" id="PS51186"/>
    </source>
</evidence>
<dbReference type="InterPro" id="IPR000182">
    <property type="entry name" value="GNAT_dom"/>
</dbReference>
<dbReference type="InterPro" id="IPR016181">
    <property type="entry name" value="Acyl_CoA_acyltransferase"/>
</dbReference>
<dbReference type="Gene3D" id="3.40.630.30">
    <property type="match status" value="1"/>
</dbReference>
<evidence type="ECO:0000313" key="3">
    <source>
        <dbReference type="EMBL" id="KHF42192.1"/>
    </source>
</evidence>
<dbReference type="GO" id="GO:0016747">
    <property type="term" value="F:acyltransferase activity, transferring groups other than amino-acyl groups"/>
    <property type="evidence" value="ECO:0007669"/>
    <property type="project" value="InterPro"/>
</dbReference>
<reference evidence="3 4" key="1">
    <citation type="submission" date="2014-10" db="EMBL/GenBank/DDBJ databases">
        <title>Genome sequence of Micropolyspora internatus JCM3315.</title>
        <authorList>
            <person name="Shin S.-K."/>
            <person name="Yi H."/>
        </authorList>
    </citation>
    <scope>NUCLEOTIDE SEQUENCE [LARGE SCALE GENOMIC DNA]</scope>
    <source>
        <strain evidence="3 4">JCM 3315</strain>
    </source>
</reference>
<feature type="compositionally biased region" description="Polar residues" evidence="1">
    <location>
        <begin position="158"/>
        <end position="172"/>
    </location>
</feature>
<gene>
    <name evidence="3" type="ORF">MINT15_39980</name>
</gene>
<keyword evidence="3" id="KW-0808">Transferase</keyword>
<dbReference type="InterPro" id="IPR051531">
    <property type="entry name" value="N-acetyltransferase"/>
</dbReference>
<dbReference type="Pfam" id="PF13302">
    <property type="entry name" value="Acetyltransf_3"/>
    <property type="match status" value="1"/>
</dbReference>
<proteinExistence type="predicted"/>
<feature type="region of interest" description="Disordered" evidence="1">
    <location>
        <begin position="131"/>
        <end position="178"/>
    </location>
</feature>
<evidence type="ECO:0000256" key="1">
    <source>
        <dbReference type="SAM" id="MobiDB-lite"/>
    </source>
</evidence>
<dbReference type="OrthoDB" id="9132139at2"/>
<dbReference type="Proteomes" id="UP000030848">
    <property type="component" value="Unassembled WGS sequence"/>
</dbReference>
<dbReference type="RefSeq" id="WP_015786961.1">
    <property type="nucleotide sequence ID" value="NZ_CALJZO010000020.1"/>
</dbReference>
<dbReference type="AlphaFoldDB" id="A0A837D3Q2"/>